<keyword evidence="3 6" id="KW-0812">Transmembrane</keyword>
<evidence type="ECO:0000256" key="4">
    <source>
        <dbReference type="ARBA" id="ARBA00022989"/>
    </source>
</evidence>
<keyword evidence="5 6" id="KW-0472">Membrane</keyword>
<dbReference type="Proteomes" id="UP001477672">
    <property type="component" value="Unassembled WGS sequence"/>
</dbReference>
<feature type="transmembrane region" description="Helical" evidence="6">
    <location>
        <begin position="393"/>
        <end position="411"/>
    </location>
</feature>
<sequence length="431" mass="46909">MKLNYKRTTLVGLAFLSICAFWQVYDNLIPLILKETFAVDDTLIGVVMALDNVLALFMLPLFGKLSDKTRTRVGRRMPYIVGGTVAAVVCLAILPLAERQNNLVLFFAGLGCVLIAMATYRSPAVALMPDVTPKPLRSQGNAVINLMGALGGMLMLGTMQVLLPKQVTGEVFRPNYLPIFAVLGILMAVCIALLFWKINEPACVRAMEEESRAAGLSPDEEETAPDGTGKKMPPAQARSFVFILASVFLWFMGYNAVTSGFSRYATQELKGSFSLILMVCTAAAIVAYLPVGAIAARIGRKKTILVGVLFLGVAFAAGSFFHQVSAFLYIFFIFAGFGWAFINVNSYPMVVEMAGGADVGKYTGYYYTVSMTAQIVTPIFSGFLMGHVGYRTLFPYAAFFVFASFVTMLMVRHGDSKPQPKKGLEALDVDD</sequence>
<dbReference type="SUPFAM" id="SSF103473">
    <property type="entry name" value="MFS general substrate transporter"/>
    <property type="match status" value="1"/>
</dbReference>
<evidence type="ECO:0000256" key="1">
    <source>
        <dbReference type="ARBA" id="ARBA00004651"/>
    </source>
</evidence>
<evidence type="ECO:0000256" key="5">
    <source>
        <dbReference type="ARBA" id="ARBA00023136"/>
    </source>
</evidence>
<keyword evidence="2" id="KW-0813">Transport</keyword>
<feature type="transmembrane region" description="Helical" evidence="6">
    <location>
        <begin position="175"/>
        <end position="196"/>
    </location>
</feature>
<reference evidence="8 9" key="1">
    <citation type="submission" date="2024-03" db="EMBL/GenBank/DDBJ databases">
        <title>Human intestinal bacterial collection.</title>
        <authorList>
            <person name="Pauvert C."/>
            <person name="Hitch T.C.A."/>
            <person name="Clavel T."/>
        </authorList>
    </citation>
    <scope>NUCLEOTIDE SEQUENCE [LARGE SCALE GENOMIC DNA]</scope>
    <source>
        <strain evidence="8 9">CLA-JM-H11</strain>
    </source>
</reference>
<feature type="transmembrane region" description="Helical" evidence="6">
    <location>
        <begin position="103"/>
        <end position="121"/>
    </location>
</feature>
<name>A0ABV1GCT7_9FIRM</name>
<dbReference type="PANTHER" id="PTHR23528">
    <property type="match status" value="1"/>
</dbReference>
<gene>
    <name evidence="8" type="ORF">WMO24_03945</name>
</gene>
<organism evidence="8 9">
    <name type="scientific">Ruthenibacterium intestinale</name>
    <dbReference type="NCBI Taxonomy" id="3133163"/>
    <lineage>
        <taxon>Bacteria</taxon>
        <taxon>Bacillati</taxon>
        <taxon>Bacillota</taxon>
        <taxon>Clostridia</taxon>
        <taxon>Eubacteriales</taxon>
        <taxon>Oscillospiraceae</taxon>
        <taxon>Ruthenibacterium</taxon>
    </lineage>
</organism>
<feature type="domain" description="Major facilitator superfamily (MFS) profile" evidence="7">
    <location>
        <begin position="231"/>
        <end position="431"/>
    </location>
</feature>
<keyword evidence="4 6" id="KW-1133">Transmembrane helix</keyword>
<evidence type="ECO:0000256" key="2">
    <source>
        <dbReference type="ARBA" id="ARBA00022448"/>
    </source>
</evidence>
<dbReference type="Pfam" id="PF07690">
    <property type="entry name" value="MFS_1"/>
    <property type="match status" value="1"/>
</dbReference>
<evidence type="ECO:0000256" key="3">
    <source>
        <dbReference type="ARBA" id="ARBA00022692"/>
    </source>
</evidence>
<feature type="transmembrane region" description="Helical" evidence="6">
    <location>
        <begin position="327"/>
        <end position="344"/>
    </location>
</feature>
<feature type="transmembrane region" description="Helical" evidence="6">
    <location>
        <begin position="240"/>
        <end position="261"/>
    </location>
</feature>
<feature type="transmembrane region" description="Helical" evidence="6">
    <location>
        <begin position="77"/>
        <end position="97"/>
    </location>
</feature>
<feature type="transmembrane region" description="Helical" evidence="6">
    <location>
        <begin position="303"/>
        <end position="321"/>
    </location>
</feature>
<feature type="transmembrane region" description="Helical" evidence="6">
    <location>
        <begin position="365"/>
        <end position="387"/>
    </location>
</feature>
<dbReference type="InterPro" id="IPR011701">
    <property type="entry name" value="MFS"/>
</dbReference>
<keyword evidence="9" id="KW-1185">Reference proteome</keyword>
<feature type="transmembrane region" description="Helical" evidence="6">
    <location>
        <begin position="273"/>
        <end position="296"/>
    </location>
</feature>
<dbReference type="EMBL" id="JBBMFA010000059">
    <property type="protein sequence ID" value="MEQ2519584.1"/>
    <property type="molecule type" value="Genomic_DNA"/>
</dbReference>
<dbReference type="InterPro" id="IPR020846">
    <property type="entry name" value="MFS_dom"/>
</dbReference>
<protein>
    <submittedName>
        <fullName evidence="8">MFS transporter</fullName>
    </submittedName>
</protein>
<feature type="transmembrane region" description="Helical" evidence="6">
    <location>
        <begin position="142"/>
        <end position="163"/>
    </location>
</feature>
<dbReference type="Gene3D" id="1.20.1250.20">
    <property type="entry name" value="MFS general substrate transporter like domains"/>
    <property type="match status" value="2"/>
</dbReference>
<comment type="caution">
    <text evidence="8">The sequence shown here is derived from an EMBL/GenBank/DDBJ whole genome shotgun (WGS) entry which is preliminary data.</text>
</comment>
<dbReference type="PROSITE" id="PS50850">
    <property type="entry name" value="MFS"/>
    <property type="match status" value="1"/>
</dbReference>
<proteinExistence type="predicted"/>
<comment type="subcellular location">
    <subcellularLocation>
        <location evidence="1">Cell membrane</location>
        <topology evidence="1">Multi-pass membrane protein</topology>
    </subcellularLocation>
</comment>
<evidence type="ECO:0000256" key="6">
    <source>
        <dbReference type="SAM" id="Phobius"/>
    </source>
</evidence>
<evidence type="ECO:0000313" key="8">
    <source>
        <dbReference type="EMBL" id="MEQ2519584.1"/>
    </source>
</evidence>
<dbReference type="PANTHER" id="PTHR23528:SF1">
    <property type="entry name" value="MAJOR FACILITATOR SUPERFAMILY (MFS) PROFILE DOMAIN-CONTAINING PROTEIN"/>
    <property type="match status" value="1"/>
</dbReference>
<feature type="transmembrane region" description="Helical" evidence="6">
    <location>
        <begin position="42"/>
        <end position="65"/>
    </location>
</feature>
<evidence type="ECO:0000313" key="9">
    <source>
        <dbReference type="Proteomes" id="UP001477672"/>
    </source>
</evidence>
<evidence type="ECO:0000259" key="7">
    <source>
        <dbReference type="PROSITE" id="PS50850"/>
    </source>
</evidence>
<accession>A0ABV1GCT7</accession>
<dbReference type="RefSeq" id="WP_349215017.1">
    <property type="nucleotide sequence ID" value="NZ_JBBMFA010000059.1"/>
</dbReference>
<dbReference type="InterPro" id="IPR036259">
    <property type="entry name" value="MFS_trans_sf"/>
</dbReference>